<keyword evidence="6" id="KW-0539">Nucleus</keyword>
<dbReference type="InterPro" id="IPR013087">
    <property type="entry name" value="Znf_C2H2_type"/>
</dbReference>
<feature type="domain" description="C2H2-type" evidence="9">
    <location>
        <begin position="386"/>
        <end position="408"/>
    </location>
</feature>
<keyword evidence="2 8" id="KW-0479">Metal-binding</keyword>
<feature type="domain" description="C2H2-type" evidence="9">
    <location>
        <begin position="500"/>
        <end position="528"/>
    </location>
</feature>
<comment type="subcellular location">
    <subcellularLocation>
        <location evidence="1">Nucleus</location>
    </subcellularLocation>
</comment>
<feature type="domain" description="C2H2-type" evidence="9">
    <location>
        <begin position="472"/>
        <end position="499"/>
    </location>
</feature>
<feature type="binding site" evidence="8">
    <location>
        <position position="15"/>
    </location>
    <ligand>
        <name>Zn(2+)</name>
        <dbReference type="ChEBI" id="CHEBI:29105"/>
    </ligand>
</feature>
<evidence type="ECO:0000313" key="11">
    <source>
        <dbReference type="EnsemblMetazoa" id="ACUA008490-PA"/>
    </source>
</evidence>
<feature type="binding site" evidence="8">
    <location>
        <position position="18"/>
    </location>
    <ligand>
        <name>Zn(2+)</name>
        <dbReference type="ChEBI" id="CHEBI:29105"/>
    </ligand>
</feature>
<dbReference type="SMART" id="SM00868">
    <property type="entry name" value="zf-AD"/>
    <property type="match status" value="1"/>
</dbReference>
<dbReference type="FunFam" id="3.30.160.60:FF:000446">
    <property type="entry name" value="Zinc finger protein"/>
    <property type="match status" value="1"/>
</dbReference>
<evidence type="ECO:0000256" key="6">
    <source>
        <dbReference type="ARBA" id="ARBA00023242"/>
    </source>
</evidence>
<name>A0A182M3E2_9DIPT</name>
<dbReference type="VEuPathDB" id="VectorBase:ACUA008490"/>
<dbReference type="InterPro" id="IPR036236">
    <property type="entry name" value="Znf_C2H2_sf"/>
</dbReference>
<feature type="domain" description="C2H2-type" evidence="9">
    <location>
        <begin position="291"/>
        <end position="318"/>
    </location>
</feature>
<dbReference type="GO" id="GO:0008270">
    <property type="term" value="F:zinc ion binding"/>
    <property type="evidence" value="ECO:0007669"/>
    <property type="project" value="UniProtKB-UniRule"/>
</dbReference>
<feature type="domain" description="C2H2-type" evidence="9">
    <location>
        <begin position="321"/>
        <end position="348"/>
    </location>
</feature>
<proteinExistence type="predicted"/>
<keyword evidence="3" id="KW-0677">Repeat</keyword>
<organism evidence="11 12">
    <name type="scientific">Anopheles culicifacies</name>
    <dbReference type="NCBI Taxonomy" id="139723"/>
    <lineage>
        <taxon>Eukaryota</taxon>
        <taxon>Metazoa</taxon>
        <taxon>Ecdysozoa</taxon>
        <taxon>Arthropoda</taxon>
        <taxon>Hexapoda</taxon>
        <taxon>Insecta</taxon>
        <taxon>Pterygota</taxon>
        <taxon>Neoptera</taxon>
        <taxon>Endopterygota</taxon>
        <taxon>Diptera</taxon>
        <taxon>Nematocera</taxon>
        <taxon>Culicoidea</taxon>
        <taxon>Culicidae</taxon>
        <taxon>Anophelinae</taxon>
        <taxon>Anopheles</taxon>
        <taxon>culicifacies species complex</taxon>
    </lineage>
</organism>
<accession>A0A182M3E2</accession>
<evidence type="ECO:0000313" key="12">
    <source>
        <dbReference type="Proteomes" id="UP000075883"/>
    </source>
</evidence>
<feature type="domain" description="C2H2-type" evidence="9">
    <location>
        <begin position="416"/>
        <end position="443"/>
    </location>
</feature>
<evidence type="ECO:0000256" key="5">
    <source>
        <dbReference type="ARBA" id="ARBA00022833"/>
    </source>
</evidence>
<keyword evidence="12" id="KW-1185">Reference proteome</keyword>
<dbReference type="Gene3D" id="3.30.160.60">
    <property type="entry name" value="Classic Zinc Finger"/>
    <property type="match status" value="5"/>
</dbReference>
<dbReference type="Gene3D" id="3.40.1800.20">
    <property type="match status" value="1"/>
</dbReference>
<protein>
    <recommendedName>
        <fullName evidence="13">Transcription factor grauzone</fullName>
    </recommendedName>
</protein>
<sequence>MEQTAVESAESSLKCRLCLRNAYFMVSIFGPRGQKAHMSKMLLEHLNLTVREDENLPTHICLKCWHTVEYIHSFVKQVEQNQTVLANVQQHEWNYIISHSESVLESRKSFEFINDTIESRSSPPSYDEAQKIKHGIPTDNVEREEEVIEIIDGPYDVISVRSDDGHQSENIVFDDATNEEDGLQEKNTGCETSKGEETGILVRVNDYQFPQMIRDGKMIVHGEELDKCLAAYYGLECELCQQQSWTTIEELFNHHRQTHGQQGFINCCGKKMEKKSLLAMHLAKHVQPEAFECSICKKMMTTPRILKSHMLNHLPEEERPYKCELCPRRFGYVSALLVHASTHREENEKKGVYHLCYSCGRAFRSGDKLAEHIAESHKKDGSSNCVICDTCGKTFISKSNLNYHLTTHQPKVLHQVQCEHCGKWLKNKLCLRKHMLQHSQVRHGCDQCDYTTVNIQSLQNHRRVQHTDIKPFECSTCGKSFKLKSNLREHLAQHQLEQKYSCEFCSRRFTSKSNYYCHRKRMHLAELEMQKRQKEQEESLRTLAFTTREKRTLKFH</sequence>
<dbReference type="PANTHER" id="PTHR24379:SF121">
    <property type="entry name" value="C2H2-TYPE DOMAIN-CONTAINING PROTEIN"/>
    <property type="match status" value="1"/>
</dbReference>
<dbReference type="PROSITE" id="PS00028">
    <property type="entry name" value="ZINC_FINGER_C2H2_1"/>
    <property type="match status" value="7"/>
</dbReference>
<dbReference type="AlphaFoldDB" id="A0A182M3E2"/>
<evidence type="ECO:0000256" key="1">
    <source>
        <dbReference type="ARBA" id="ARBA00004123"/>
    </source>
</evidence>
<reference evidence="11" key="2">
    <citation type="submission" date="2020-05" db="UniProtKB">
        <authorList>
            <consortium name="EnsemblMetazoa"/>
        </authorList>
    </citation>
    <scope>IDENTIFICATION</scope>
    <source>
        <strain evidence="11">A-37</strain>
    </source>
</reference>
<reference evidence="12" key="1">
    <citation type="submission" date="2013-09" db="EMBL/GenBank/DDBJ databases">
        <title>The Genome Sequence of Anopheles culicifacies species A.</title>
        <authorList>
            <consortium name="The Broad Institute Genomics Platform"/>
            <person name="Neafsey D.E."/>
            <person name="Besansky N."/>
            <person name="Howell P."/>
            <person name="Walton C."/>
            <person name="Young S.K."/>
            <person name="Zeng Q."/>
            <person name="Gargeya S."/>
            <person name="Fitzgerald M."/>
            <person name="Haas B."/>
            <person name="Abouelleil A."/>
            <person name="Allen A.W."/>
            <person name="Alvarado L."/>
            <person name="Arachchi H.M."/>
            <person name="Berlin A.M."/>
            <person name="Chapman S.B."/>
            <person name="Gainer-Dewar J."/>
            <person name="Goldberg J."/>
            <person name="Griggs A."/>
            <person name="Gujja S."/>
            <person name="Hansen M."/>
            <person name="Howarth C."/>
            <person name="Imamovic A."/>
            <person name="Ireland A."/>
            <person name="Larimer J."/>
            <person name="McCowan C."/>
            <person name="Murphy C."/>
            <person name="Pearson M."/>
            <person name="Poon T.W."/>
            <person name="Priest M."/>
            <person name="Roberts A."/>
            <person name="Saif S."/>
            <person name="Shea T."/>
            <person name="Sisk P."/>
            <person name="Sykes S."/>
            <person name="Wortman J."/>
            <person name="Nusbaum C."/>
            <person name="Birren B."/>
        </authorList>
    </citation>
    <scope>NUCLEOTIDE SEQUENCE [LARGE SCALE GENOMIC DNA]</scope>
    <source>
        <strain evidence="12">A-37</strain>
    </source>
</reference>
<evidence type="ECO:0000256" key="8">
    <source>
        <dbReference type="PROSITE-ProRule" id="PRU01263"/>
    </source>
</evidence>
<dbReference type="Proteomes" id="UP000075883">
    <property type="component" value="Unassembled WGS sequence"/>
</dbReference>
<evidence type="ECO:0000256" key="7">
    <source>
        <dbReference type="PROSITE-ProRule" id="PRU00042"/>
    </source>
</evidence>
<dbReference type="SUPFAM" id="SSF57667">
    <property type="entry name" value="beta-beta-alpha zinc fingers"/>
    <property type="match status" value="4"/>
</dbReference>
<dbReference type="STRING" id="139723.A0A182M3E2"/>
<dbReference type="PROSITE" id="PS51915">
    <property type="entry name" value="ZAD"/>
    <property type="match status" value="1"/>
</dbReference>
<dbReference type="FunFam" id="3.30.160.60:FF:000145">
    <property type="entry name" value="Zinc finger protein 574"/>
    <property type="match status" value="1"/>
</dbReference>
<dbReference type="Pfam" id="PF00096">
    <property type="entry name" value="zf-C2H2"/>
    <property type="match status" value="2"/>
</dbReference>
<dbReference type="GO" id="GO:0005634">
    <property type="term" value="C:nucleus"/>
    <property type="evidence" value="ECO:0007669"/>
    <property type="project" value="UniProtKB-SubCell"/>
</dbReference>
<keyword evidence="4 7" id="KW-0863">Zinc-finger</keyword>
<dbReference type="PANTHER" id="PTHR24379">
    <property type="entry name" value="KRAB AND ZINC FINGER DOMAIN-CONTAINING"/>
    <property type="match status" value="1"/>
</dbReference>
<dbReference type="EnsemblMetazoa" id="ACUA008490-RA">
    <property type="protein sequence ID" value="ACUA008490-PA"/>
    <property type="gene ID" value="ACUA008490"/>
</dbReference>
<dbReference type="EMBL" id="AXCM01015398">
    <property type="status" value="NOT_ANNOTATED_CDS"/>
    <property type="molecule type" value="Genomic_DNA"/>
</dbReference>
<evidence type="ECO:0000256" key="4">
    <source>
        <dbReference type="ARBA" id="ARBA00022771"/>
    </source>
</evidence>
<dbReference type="SUPFAM" id="SSF57716">
    <property type="entry name" value="Glucocorticoid receptor-like (DNA-binding domain)"/>
    <property type="match status" value="1"/>
</dbReference>
<evidence type="ECO:0000259" key="10">
    <source>
        <dbReference type="PROSITE" id="PS51915"/>
    </source>
</evidence>
<dbReference type="PROSITE" id="PS50157">
    <property type="entry name" value="ZINC_FINGER_C2H2_2"/>
    <property type="match status" value="8"/>
</dbReference>
<evidence type="ECO:0000256" key="3">
    <source>
        <dbReference type="ARBA" id="ARBA00022737"/>
    </source>
</evidence>
<evidence type="ECO:0000256" key="2">
    <source>
        <dbReference type="ARBA" id="ARBA00022723"/>
    </source>
</evidence>
<evidence type="ECO:0000259" key="9">
    <source>
        <dbReference type="PROSITE" id="PS50157"/>
    </source>
</evidence>
<feature type="binding site" evidence="8">
    <location>
        <position position="64"/>
    </location>
    <ligand>
        <name>Zn(2+)</name>
        <dbReference type="ChEBI" id="CHEBI:29105"/>
    </ligand>
</feature>
<dbReference type="InterPro" id="IPR012934">
    <property type="entry name" value="Znf_AD"/>
</dbReference>
<feature type="domain" description="ZAD" evidence="10">
    <location>
        <begin position="13"/>
        <end position="88"/>
    </location>
</feature>
<keyword evidence="5 8" id="KW-0862">Zinc</keyword>
<dbReference type="SMART" id="SM00355">
    <property type="entry name" value="ZnF_C2H2"/>
    <property type="match status" value="9"/>
</dbReference>
<feature type="domain" description="C2H2-type" evidence="9">
    <location>
        <begin position="443"/>
        <end position="471"/>
    </location>
</feature>
<dbReference type="Pfam" id="PF07776">
    <property type="entry name" value="zf-AD"/>
    <property type="match status" value="1"/>
</dbReference>
<feature type="binding site" evidence="8">
    <location>
        <position position="61"/>
    </location>
    <ligand>
        <name>Zn(2+)</name>
        <dbReference type="ChEBI" id="CHEBI:29105"/>
    </ligand>
</feature>
<feature type="domain" description="C2H2-type" evidence="9">
    <location>
        <begin position="354"/>
        <end position="382"/>
    </location>
</feature>
<evidence type="ECO:0008006" key="13">
    <source>
        <dbReference type="Google" id="ProtNLM"/>
    </source>
</evidence>